<dbReference type="Gene3D" id="3.10.20.30">
    <property type="match status" value="1"/>
</dbReference>
<dbReference type="RefSeq" id="WP_183643284.1">
    <property type="nucleotide sequence ID" value="NZ_JACHBL010000001.1"/>
</dbReference>
<gene>
    <name evidence="1" type="ORF">BKA12_001994</name>
</gene>
<dbReference type="InterPro" id="IPR016155">
    <property type="entry name" value="Mopterin_synth/thiamin_S_b"/>
</dbReference>
<dbReference type="InterPro" id="IPR052045">
    <property type="entry name" value="Sulfur_Carrier/Prot_Modifier"/>
</dbReference>
<accession>A0A7W8YCC6</accession>
<dbReference type="AlphaFoldDB" id="A0A7W8YCC6"/>
<evidence type="ECO:0000313" key="2">
    <source>
        <dbReference type="Proteomes" id="UP000523863"/>
    </source>
</evidence>
<dbReference type="Pfam" id="PF02597">
    <property type="entry name" value="ThiS"/>
    <property type="match status" value="1"/>
</dbReference>
<proteinExistence type="predicted"/>
<organism evidence="1 2">
    <name type="scientific">Neomicrococcus lactis</name>
    <dbReference type="NCBI Taxonomy" id="732241"/>
    <lineage>
        <taxon>Bacteria</taxon>
        <taxon>Bacillati</taxon>
        <taxon>Actinomycetota</taxon>
        <taxon>Actinomycetes</taxon>
        <taxon>Micrococcales</taxon>
        <taxon>Micrococcaceae</taxon>
        <taxon>Neomicrococcus</taxon>
    </lineage>
</organism>
<reference evidence="1 2" key="1">
    <citation type="submission" date="2020-08" db="EMBL/GenBank/DDBJ databases">
        <title>Sequencing the genomes of 1000 actinobacteria strains.</title>
        <authorList>
            <person name="Klenk H.-P."/>
        </authorList>
    </citation>
    <scope>NUCLEOTIDE SEQUENCE [LARGE SCALE GENOMIC DNA]</scope>
    <source>
        <strain evidence="1 2">DSM 23694</strain>
    </source>
</reference>
<evidence type="ECO:0000313" key="1">
    <source>
        <dbReference type="EMBL" id="MBB5598914.1"/>
    </source>
</evidence>
<dbReference type="EMBL" id="JACHBL010000001">
    <property type="protein sequence ID" value="MBB5598914.1"/>
    <property type="molecule type" value="Genomic_DNA"/>
</dbReference>
<dbReference type="SUPFAM" id="SSF54285">
    <property type="entry name" value="MoaD/ThiS"/>
    <property type="match status" value="1"/>
</dbReference>
<comment type="caution">
    <text evidence="1">The sequence shown here is derived from an EMBL/GenBank/DDBJ whole genome shotgun (WGS) entry which is preliminary data.</text>
</comment>
<dbReference type="Proteomes" id="UP000523863">
    <property type="component" value="Unassembled WGS sequence"/>
</dbReference>
<dbReference type="PANTHER" id="PTHR38031:SF1">
    <property type="entry name" value="SULFUR CARRIER PROTEIN CYSO"/>
    <property type="match status" value="1"/>
</dbReference>
<protein>
    <submittedName>
        <fullName evidence="1">Molybdopterin converting factor small subunit</fullName>
    </submittedName>
</protein>
<keyword evidence="2" id="KW-1185">Reference proteome</keyword>
<dbReference type="InterPro" id="IPR003749">
    <property type="entry name" value="ThiS/MoaD-like"/>
</dbReference>
<dbReference type="PANTHER" id="PTHR38031">
    <property type="entry name" value="SULFUR CARRIER PROTEIN SLR0821-RELATED"/>
    <property type="match status" value="1"/>
</dbReference>
<dbReference type="InterPro" id="IPR012675">
    <property type="entry name" value="Beta-grasp_dom_sf"/>
</dbReference>
<name>A0A7W8YCC6_9MICC</name>
<sequence>MTTENLTVTLVLPAVLADVTGGQRERAVELAHPATAKALLDTVGIEFPVFGRRVRNESGEVRRYVNVFIGKTNIRNAQGQDTLLSDGDRVTIVQSVAGG</sequence>